<feature type="transmembrane region" description="Helical" evidence="1">
    <location>
        <begin position="50"/>
        <end position="68"/>
    </location>
</feature>
<sequence>MESGVCIRRQRGVCRKQPQLMLLSVIVGQSSHHALTYLDPRTTKGTKTLILALYLVVDIISGHILLVHNKLNRR</sequence>
<evidence type="ECO:0000313" key="3">
    <source>
        <dbReference type="Proteomes" id="UP000596276"/>
    </source>
</evidence>
<gene>
    <name evidence="2" type="ORF">F9C07_1829882</name>
</gene>
<protein>
    <submittedName>
        <fullName evidence="2">Uncharacterized protein</fullName>
    </submittedName>
</protein>
<feature type="transmembrane region" description="Helical" evidence="1">
    <location>
        <begin position="20"/>
        <end position="38"/>
    </location>
</feature>
<evidence type="ECO:0000313" key="2">
    <source>
        <dbReference type="EMBL" id="QRD94825.1"/>
    </source>
</evidence>
<accession>A0A7U2R517</accession>
<keyword evidence="1" id="KW-0812">Transmembrane</keyword>
<reference evidence="3" key="1">
    <citation type="journal article" date="2021" name="G3 (Bethesda)">
        <title>Chromosome assembled and annotated genome sequence of Aspergillus flavus NRRL 3357.</title>
        <authorList>
            <person name="Skerker J.M."/>
            <person name="Pianalto K.M."/>
            <person name="Mondo S.J."/>
            <person name="Yang K."/>
            <person name="Arkin A.P."/>
            <person name="Keller N.P."/>
            <person name="Grigoriev I.V."/>
            <person name="Louise Glass N.L."/>
        </authorList>
    </citation>
    <scope>NUCLEOTIDE SEQUENCE [LARGE SCALE GENOMIC DNA]</scope>
    <source>
        <strain evidence="3">ATCC 200026 / FGSC A1120 / IAM 13836 / NRRL 3357 / JCM 12722 / SRRC 167</strain>
    </source>
</reference>
<name>A0A7U2R517_ASPFN</name>
<dbReference type="VEuPathDB" id="FungiDB:F9C07_1829882"/>
<dbReference type="EMBL" id="CP044623">
    <property type="protein sequence ID" value="QRD94825.1"/>
    <property type="molecule type" value="Genomic_DNA"/>
</dbReference>
<evidence type="ECO:0000256" key="1">
    <source>
        <dbReference type="SAM" id="Phobius"/>
    </source>
</evidence>
<keyword evidence="3" id="KW-1185">Reference proteome</keyword>
<proteinExistence type="predicted"/>
<keyword evidence="1" id="KW-0472">Membrane</keyword>
<dbReference type="AlphaFoldDB" id="A0A7U2R517"/>
<keyword evidence="1" id="KW-1133">Transmembrane helix</keyword>
<dbReference type="Proteomes" id="UP000596276">
    <property type="component" value="Chromosome 6"/>
</dbReference>
<organism evidence="2 3">
    <name type="scientific">Aspergillus flavus (strain ATCC 200026 / FGSC A1120 / IAM 13836 / NRRL 3357 / JCM 12722 / SRRC 167)</name>
    <dbReference type="NCBI Taxonomy" id="332952"/>
    <lineage>
        <taxon>Eukaryota</taxon>
        <taxon>Fungi</taxon>
        <taxon>Dikarya</taxon>
        <taxon>Ascomycota</taxon>
        <taxon>Pezizomycotina</taxon>
        <taxon>Eurotiomycetes</taxon>
        <taxon>Eurotiomycetidae</taxon>
        <taxon>Eurotiales</taxon>
        <taxon>Aspergillaceae</taxon>
        <taxon>Aspergillus</taxon>
        <taxon>Aspergillus subgen. Circumdati</taxon>
    </lineage>
</organism>